<evidence type="ECO:0000256" key="5">
    <source>
        <dbReference type="ARBA" id="ARBA00022692"/>
    </source>
</evidence>
<keyword evidence="3 12" id="KW-0813">Transport</keyword>
<keyword evidence="4 12" id="KW-0894">Sodium channel</keyword>
<keyword evidence="14" id="KW-1185">Reference proteome</keyword>
<evidence type="ECO:0000313" key="13">
    <source>
        <dbReference type="EnsemblMetazoa" id="AAEL008053-PA"/>
    </source>
</evidence>
<dbReference type="VEuPathDB" id="VectorBase:AAEL008053"/>
<dbReference type="Pfam" id="PF00858">
    <property type="entry name" value="ASC"/>
    <property type="match status" value="1"/>
</dbReference>
<keyword evidence="7" id="KW-0915">Sodium</keyword>
<evidence type="ECO:0000256" key="10">
    <source>
        <dbReference type="ARBA" id="ARBA00023201"/>
    </source>
</evidence>
<dbReference type="InParanoid" id="A0A1S4FIL6"/>
<evidence type="ECO:0000256" key="1">
    <source>
        <dbReference type="ARBA" id="ARBA00004141"/>
    </source>
</evidence>
<reference evidence="13 14" key="1">
    <citation type="submission" date="2017-06" db="EMBL/GenBank/DDBJ databases">
        <title>Aedes aegypti genome working group (AGWG) sequencing and assembly.</title>
        <authorList>
            <consortium name="Aedes aegypti Genome Working Group (AGWG)"/>
            <person name="Matthews B.J."/>
        </authorList>
    </citation>
    <scope>NUCLEOTIDE SEQUENCE [LARGE SCALE GENOMIC DNA]</scope>
    <source>
        <strain evidence="13 14">LVP_AGWG</strain>
    </source>
</reference>
<accession>A0A1S4FIL6</accession>
<evidence type="ECO:0000256" key="9">
    <source>
        <dbReference type="ARBA" id="ARBA00023136"/>
    </source>
</evidence>
<dbReference type="Proteomes" id="UP000008820">
    <property type="component" value="Chromosome 3"/>
</dbReference>
<dbReference type="Gene3D" id="2.60.470.10">
    <property type="entry name" value="Acid-sensing ion channels like domains"/>
    <property type="match status" value="1"/>
</dbReference>
<evidence type="ECO:0000256" key="4">
    <source>
        <dbReference type="ARBA" id="ARBA00022461"/>
    </source>
</evidence>
<evidence type="ECO:0000256" key="3">
    <source>
        <dbReference type="ARBA" id="ARBA00022448"/>
    </source>
</evidence>
<evidence type="ECO:0000256" key="2">
    <source>
        <dbReference type="ARBA" id="ARBA00007193"/>
    </source>
</evidence>
<dbReference type="GO" id="GO:0015280">
    <property type="term" value="F:ligand-gated sodium channel activity"/>
    <property type="evidence" value="ECO:0007669"/>
    <property type="project" value="TreeGrafter"/>
</dbReference>
<keyword evidence="5 12" id="KW-0812">Transmembrane</keyword>
<evidence type="ECO:0000256" key="8">
    <source>
        <dbReference type="ARBA" id="ARBA00023065"/>
    </source>
</evidence>
<keyword evidence="6" id="KW-1133">Transmembrane helix</keyword>
<keyword evidence="10 12" id="KW-0739">Sodium transport</keyword>
<keyword evidence="9" id="KW-0472">Membrane</keyword>
<comment type="similarity">
    <text evidence="2 12">Belongs to the amiloride-sensitive sodium channel (TC 1.A.6) family.</text>
</comment>
<protein>
    <submittedName>
        <fullName evidence="13">Uncharacterized protein</fullName>
    </submittedName>
</protein>
<gene>
    <name evidence="13" type="primary">5569956</name>
</gene>
<dbReference type="AlphaFoldDB" id="A0A1S4FIL6"/>
<keyword evidence="11 12" id="KW-0407">Ion channel</keyword>
<evidence type="ECO:0000256" key="11">
    <source>
        <dbReference type="ARBA" id="ARBA00023303"/>
    </source>
</evidence>
<dbReference type="InterPro" id="IPR001873">
    <property type="entry name" value="ENaC"/>
</dbReference>
<evidence type="ECO:0000256" key="6">
    <source>
        <dbReference type="ARBA" id="ARBA00022989"/>
    </source>
</evidence>
<dbReference type="Gene3D" id="1.10.287.770">
    <property type="entry name" value="YojJ-like"/>
    <property type="match status" value="1"/>
</dbReference>
<dbReference type="PANTHER" id="PTHR11690">
    <property type="entry name" value="AMILORIDE-SENSITIVE SODIUM CHANNEL-RELATED"/>
    <property type="match status" value="1"/>
</dbReference>
<keyword evidence="8 12" id="KW-0406">Ion transport</keyword>
<name>A0A1S4FIL6_AEDAE</name>
<dbReference type="EnsemblMetazoa" id="AAEL008053-RA">
    <property type="protein sequence ID" value="AAEL008053-PA"/>
    <property type="gene ID" value="AAEL008053"/>
</dbReference>
<sequence length="550" mass="63281">MTSRTMKRKDSKSPAVNLLQEYCSNSSIHGVRYFNREGQSRCESGWWIVVFILSVSSCGYLINKIYQKWDETPVIVSFHEKTTPVWKIPFPAVTICPRTKWTSSWLNFSEEFQTMKEYGFNTTKRMDEMLTLMQLCDRTFMTLNEYSFSQLPNKTTNNTYAELIKSTPIPLDMNDFICYFGGELNDFEFLFSTTLTEEGVCYTFNGLAAEDLLTVKMDTDLLGNVRSPHWTLDSGYSSKANLTSYPYRSIGPGALAGLSIMLISQEKNLEYMCNGPVQGYKVLLHSPADYPQMTNRYIHIPLDEEVMIAVKPQMIQNSRTLEYYPPKKRQCYLSRDRNLRFFRVYTQDNCNLECLTNFTLQRCGCVRFSMIRSEDMPVCETNKIICMRDAETELLEMGVLDDDNESNFHTECDCMPACTSVDYDVEITQNEFEVVEWGMANGESRKELEGLYVAHLKIYYKNAQIMKQKRSELYGITDFLANCGGLLGLCLGVSLLSLVELCYYCSVRPVMLWKKWSQVPPKTENNGLPEVCLLSAAEVRKQDVRVSGIY</sequence>
<evidence type="ECO:0000256" key="7">
    <source>
        <dbReference type="ARBA" id="ARBA00023053"/>
    </source>
</evidence>
<proteinExistence type="inferred from homology"/>
<evidence type="ECO:0000313" key="14">
    <source>
        <dbReference type="Proteomes" id="UP000008820"/>
    </source>
</evidence>
<organism evidence="13 14">
    <name type="scientific">Aedes aegypti</name>
    <name type="common">Yellowfever mosquito</name>
    <name type="synonym">Culex aegypti</name>
    <dbReference type="NCBI Taxonomy" id="7159"/>
    <lineage>
        <taxon>Eukaryota</taxon>
        <taxon>Metazoa</taxon>
        <taxon>Ecdysozoa</taxon>
        <taxon>Arthropoda</taxon>
        <taxon>Hexapoda</taxon>
        <taxon>Insecta</taxon>
        <taxon>Pterygota</taxon>
        <taxon>Neoptera</taxon>
        <taxon>Endopterygota</taxon>
        <taxon>Diptera</taxon>
        <taxon>Nematocera</taxon>
        <taxon>Culicoidea</taxon>
        <taxon>Culicidae</taxon>
        <taxon>Culicinae</taxon>
        <taxon>Aedini</taxon>
        <taxon>Aedes</taxon>
        <taxon>Stegomyia</taxon>
    </lineage>
</organism>
<dbReference type="OrthoDB" id="6021021at2759"/>
<dbReference type="GO" id="GO:0005886">
    <property type="term" value="C:plasma membrane"/>
    <property type="evidence" value="ECO:0007669"/>
    <property type="project" value="TreeGrafter"/>
</dbReference>
<dbReference type="PRINTS" id="PR01078">
    <property type="entry name" value="AMINACHANNEL"/>
</dbReference>
<dbReference type="PANTHER" id="PTHR11690:SF288">
    <property type="entry name" value="AMILORIDE-SENSITIVE NA+ CHANNEL-RELATED"/>
    <property type="match status" value="1"/>
</dbReference>
<reference evidence="13" key="2">
    <citation type="submission" date="2020-05" db="UniProtKB">
        <authorList>
            <consortium name="EnsemblMetazoa"/>
        </authorList>
    </citation>
    <scope>IDENTIFICATION</scope>
    <source>
        <strain evidence="13">LVP_AGWG</strain>
    </source>
</reference>
<evidence type="ECO:0000256" key="12">
    <source>
        <dbReference type="RuleBase" id="RU000679"/>
    </source>
</evidence>
<comment type="subcellular location">
    <subcellularLocation>
        <location evidence="1">Membrane</location>
        <topology evidence="1">Multi-pass membrane protein</topology>
    </subcellularLocation>
</comment>